<reference evidence="1 2" key="1">
    <citation type="journal article" date="2018" name="J Appl Environ Microbiol">
        <title>The gut symbionts Lactobacillus reuteri R2lc and 2010 encode a polyketide synthase cluster that activates the mammalian aryl-hydrocarbon receptor.</title>
        <authorList>
            <person name="Ozcam M."/>
            <person name="Roos S."/>
            <person name="Van Pijkeren J.P."/>
        </authorList>
    </citation>
    <scope>NUCLEOTIDE SEQUENCE [LARGE SCALE GENOMIC DNA]</scope>
    <source>
        <strain evidence="1 2">R2lc</strain>
    </source>
</reference>
<comment type="caution">
    <text evidence="1">The sequence shown here is derived from an EMBL/GenBank/DDBJ whole genome shotgun (WGS) entry which is preliminary data.</text>
</comment>
<evidence type="ECO:0000313" key="1">
    <source>
        <dbReference type="EMBL" id="RMX24414.1"/>
    </source>
</evidence>
<dbReference type="Proteomes" id="UP000276940">
    <property type="component" value="Unassembled WGS sequence"/>
</dbReference>
<name>A0A3M6SAE5_LIMRT</name>
<protein>
    <submittedName>
        <fullName evidence="1">Uncharacterized protein</fullName>
    </submittedName>
</protein>
<dbReference type="AlphaFoldDB" id="A0A3M6SAE5"/>
<organism evidence="1 2">
    <name type="scientific">Limosilactobacillus reuteri</name>
    <name type="common">Lactobacillus reuteri</name>
    <dbReference type="NCBI Taxonomy" id="1598"/>
    <lineage>
        <taxon>Bacteria</taxon>
        <taxon>Bacillati</taxon>
        <taxon>Bacillota</taxon>
        <taxon>Bacilli</taxon>
        <taxon>Lactobacillales</taxon>
        <taxon>Lactobacillaceae</taxon>
        <taxon>Limosilactobacillus</taxon>
    </lineage>
</organism>
<proteinExistence type="predicted"/>
<dbReference type="EMBL" id="PTLS01000053">
    <property type="protein sequence ID" value="RMX24414.1"/>
    <property type="molecule type" value="Genomic_DNA"/>
</dbReference>
<sequence>MKLTEKQKNCPYCHGMKRMQDRLIYETRRDILVLKDNSLEYTLVLPGHKKYEAQAYVEYCPMCGRYLLNEEEE</sequence>
<gene>
    <name evidence="1" type="ORF">C5O77_10175</name>
</gene>
<accession>A0A3M6SAE5</accession>
<evidence type="ECO:0000313" key="2">
    <source>
        <dbReference type="Proteomes" id="UP000276940"/>
    </source>
</evidence>